<comment type="caution">
    <text evidence="1">The sequence shown here is derived from an EMBL/GenBank/DDBJ whole genome shotgun (WGS) entry which is preliminary data.</text>
</comment>
<dbReference type="Proteomes" id="UP001642484">
    <property type="component" value="Unassembled WGS sequence"/>
</dbReference>
<gene>
    <name evidence="1" type="ORF">CCMP2556_LOCUS25046</name>
</gene>
<sequence>MCCEQQTPLKMLARALLPDGITGNLLGYGGNWNVAASVAEVLLPRLASGSLELHAGAKAPAPEALRRRLAQRVPCGSKPDAVRLRRPQRRHLGSVMDSLAEEKVWAAAVMDLSGLALPPHAMEFLKSASGEVLCEIFRRHGEQQDDLLWARYAEVVARLSRSLQEKAEIPGLFRSATAVLDDPAGPAPDAAMSALRTHLREEPIALQRCLSKLFERLETGGRLALLLDRRDFAVEVRSFLRQQEEVDESLVRDWRPHKVPQLFPSNGQPWAVREISEAAHLRPLATSLAVKEARGFSAILVDGHGDPQRVNLPLLEGA</sequence>
<dbReference type="EMBL" id="CAXAMN010016668">
    <property type="protein sequence ID" value="CAK9048716.1"/>
    <property type="molecule type" value="Genomic_DNA"/>
</dbReference>
<reference evidence="1 2" key="1">
    <citation type="submission" date="2024-02" db="EMBL/GenBank/DDBJ databases">
        <authorList>
            <person name="Chen Y."/>
            <person name="Shah S."/>
            <person name="Dougan E. K."/>
            <person name="Thang M."/>
            <person name="Chan C."/>
        </authorList>
    </citation>
    <scope>NUCLEOTIDE SEQUENCE [LARGE SCALE GENOMIC DNA]</scope>
</reference>
<evidence type="ECO:0000313" key="2">
    <source>
        <dbReference type="Proteomes" id="UP001642484"/>
    </source>
</evidence>
<proteinExistence type="predicted"/>
<accession>A0ABP0MB46</accession>
<evidence type="ECO:0000313" key="1">
    <source>
        <dbReference type="EMBL" id="CAK9048716.1"/>
    </source>
</evidence>
<keyword evidence="2" id="KW-1185">Reference proteome</keyword>
<protein>
    <submittedName>
        <fullName evidence="1">Uncharacterized protein</fullName>
    </submittedName>
</protein>
<organism evidence="1 2">
    <name type="scientific">Durusdinium trenchii</name>
    <dbReference type="NCBI Taxonomy" id="1381693"/>
    <lineage>
        <taxon>Eukaryota</taxon>
        <taxon>Sar</taxon>
        <taxon>Alveolata</taxon>
        <taxon>Dinophyceae</taxon>
        <taxon>Suessiales</taxon>
        <taxon>Symbiodiniaceae</taxon>
        <taxon>Durusdinium</taxon>
    </lineage>
</organism>
<name>A0ABP0MB46_9DINO</name>